<evidence type="ECO:0000313" key="5">
    <source>
        <dbReference type="Proteomes" id="UP000093954"/>
    </source>
</evidence>
<comment type="caution">
    <text evidence="4">The sequence shown here is derived from an EMBL/GenBank/DDBJ whole genome shotgun (WGS) entry which is preliminary data.</text>
</comment>
<sequence>MQIGRIVGNVWATKKDDDLNGLKFLVVQPIDCYSHYEGHTFIAVDSIGSGIGEIVLVVKGSSARVCLGKKYIPVDATIVGIVDNVEVDKGEKK</sequence>
<keyword evidence="3" id="KW-1283">Bacterial microcompartment</keyword>
<dbReference type="Pfam" id="PF03319">
    <property type="entry name" value="EutN_CcmL"/>
    <property type="match status" value="1"/>
</dbReference>
<comment type="subcellular location">
    <subcellularLocation>
        <location evidence="1">Carboxysome</location>
    </subcellularLocation>
</comment>
<keyword evidence="2" id="KW-1282">Carboxysome</keyword>
<dbReference type="SUPFAM" id="SSF159133">
    <property type="entry name" value="EutN/CcmL-like"/>
    <property type="match status" value="1"/>
</dbReference>
<dbReference type="AlphaFoldDB" id="A0A1A6B3C8"/>
<dbReference type="PROSITE" id="PS51932">
    <property type="entry name" value="BMV"/>
    <property type="match status" value="1"/>
</dbReference>
<dbReference type="EMBL" id="LROS01000003">
    <property type="protein sequence ID" value="OBR96778.1"/>
    <property type="molecule type" value="Genomic_DNA"/>
</dbReference>
<evidence type="ECO:0000256" key="3">
    <source>
        <dbReference type="ARBA" id="ARBA00024446"/>
    </source>
</evidence>
<keyword evidence="5" id="KW-1185">Reference proteome</keyword>
<dbReference type="InterPro" id="IPR036677">
    <property type="entry name" value="EutN_CcmL_sf"/>
</dbReference>
<dbReference type="Gene3D" id="2.40.50.220">
    <property type="entry name" value="EutN/Ccml"/>
    <property type="match status" value="1"/>
</dbReference>
<reference evidence="4 5" key="1">
    <citation type="journal article" date="2012" name="Front. Microbiol.">
        <title>Draft Genome Sequence of the Virulent Strain 01-B526 of the Fish Pathogen Aeromonas salmonicida.</title>
        <authorList>
            <person name="Charette S.J."/>
            <person name="Brochu F."/>
            <person name="Boyle B."/>
            <person name="Filion G."/>
            <person name="Tanaka K.H."/>
            <person name="Derome N."/>
        </authorList>
    </citation>
    <scope>NUCLEOTIDE SEQUENCE [LARGE SCALE GENOMIC DNA]</scope>
    <source>
        <strain evidence="4 5">P11</strain>
    </source>
</reference>
<dbReference type="PANTHER" id="PTHR36539">
    <property type="entry name" value="ETHANOLAMINE UTILIZATION PROTEIN EUTN"/>
    <property type="match status" value="1"/>
</dbReference>
<dbReference type="InterPro" id="IPR004992">
    <property type="entry name" value="EutN_CcmL"/>
</dbReference>
<dbReference type="Proteomes" id="UP000093954">
    <property type="component" value="Unassembled WGS sequence"/>
</dbReference>
<gene>
    <name evidence="4" type="primary">ccmL_1</name>
    <name evidence="4" type="ORF">CLRAG_02870</name>
</gene>
<evidence type="ECO:0000313" key="4">
    <source>
        <dbReference type="EMBL" id="OBR96778.1"/>
    </source>
</evidence>
<name>A0A1A6B3C8_9CLOT</name>
<dbReference type="PATRIC" id="fig|1353534.3.peg.296"/>
<dbReference type="CDD" id="cd01614">
    <property type="entry name" value="EutN_CcmL"/>
    <property type="match status" value="1"/>
</dbReference>
<protein>
    <submittedName>
        <fullName evidence="4">Carbon dioxide concentrating mechanism protein CcmL</fullName>
    </submittedName>
</protein>
<proteinExistence type="predicted"/>
<evidence type="ECO:0000256" key="1">
    <source>
        <dbReference type="ARBA" id="ARBA00023587"/>
    </source>
</evidence>
<accession>A0A1A6B3C8</accession>
<dbReference type="GO" id="GO:0031470">
    <property type="term" value="C:carboxysome"/>
    <property type="evidence" value="ECO:0007669"/>
    <property type="project" value="UniProtKB-SubCell"/>
</dbReference>
<organism evidence="4 5">
    <name type="scientific">Clostridium ragsdalei P11</name>
    <dbReference type="NCBI Taxonomy" id="1353534"/>
    <lineage>
        <taxon>Bacteria</taxon>
        <taxon>Bacillati</taxon>
        <taxon>Bacillota</taxon>
        <taxon>Clostridia</taxon>
        <taxon>Eubacteriales</taxon>
        <taxon>Clostridiaceae</taxon>
        <taxon>Clostridium</taxon>
    </lineage>
</organism>
<dbReference type="RefSeq" id="WP_065076728.1">
    <property type="nucleotide sequence ID" value="NZ_LROS01000003.1"/>
</dbReference>
<evidence type="ECO:0000256" key="2">
    <source>
        <dbReference type="ARBA" id="ARBA00023669"/>
    </source>
</evidence>